<evidence type="ECO:0000313" key="3">
    <source>
        <dbReference type="Proteomes" id="UP001597116"/>
    </source>
</evidence>
<accession>A0ABW3QI45</accession>
<dbReference type="GO" id="GO:0008168">
    <property type="term" value="F:methyltransferase activity"/>
    <property type="evidence" value="ECO:0007669"/>
    <property type="project" value="UniProtKB-KW"/>
</dbReference>
<name>A0ABW3QI45_9BACT</name>
<dbReference type="EMBL" id="JBHTLP010000008">
    <property type="protein sequence ID" value="MFD1142486.1"/>
    <property type="molecule type" value="Genomic_DNA"/>
</dbReference>
<sequence length="226" mass="25917">MTELYKRLKAKGCSFNHVCEVGVYLPETSNIADFIKDGVRATLVEADITLVPKIKDYFKEGKITVYPVAIWDYNGKLKLSKAAASTFVSDLHSSPALTNDNYQKTDDSSFEVECRVFSDLDDGTIDLLSVDIEGSEWYVLKNLKSRPNVISVETHGKSYINPFLDEIRVWMDQNTYVIWYKDGSDSVYIKGNLFPFTLSEKLLLGYRNLWLNFRRNKSNFKKAVFN</sequence>
<proteinExistence type="predicted"/>
<dbReference type="Proteomes" id="UP001597116">
    <property type="component" value="Unassembled WGS sequence"/>
</dbReference>
<gene>
    <name evidence="2" type="ORF">ACFQ4C_15275</name>
</gene>
<evidence type="ECO:0000313" key="2">
    <source>
        <dbReference type="EMBL" id="MFD1142486.1"/>
    </source>
</evidence>
<protein>
    <submittedName>
        <fullName evidence="2">FkbM family methyltransferase</fullName>
    </submittedName>
</protein>
<dbReference type="InterPro" id="IPR029063">
    <property type="entry name" value="SAM-dependent_MTases_sf"/>
</dbReference>
<dbReference type="InterPro" id="IPR006342">
    <property type="entry name" value="FkbM_mtfrase"/>
</dbReference>
<dbReference type="RefSeq" id="WP_265992984.1">
    <property type="nucleotide sequence ID" value="NZ_CP110973.1"/>
</dbReference>
<feature type="domain" description="Methyltransferase FkbM" evidence="1">
    <location>
        <begin position="50"/>
        <end position="177"/>
    </location>
</feature>
<evidence type="ECO:0000259" key="1">
    <source>
        <dbReference type="Pfam" id="PF05050"/>
    </source>
</evidence>
<comment type="caution">
    <text evidence="2">The sequence shown here is derived from an EMBL/GenBank/DDBJ whole genome shotgun (WGS) entry which is preliminary data.</text>
</comment>
<dbReference type="SUPFAM" id="SSF53335">
    <property type="entry name" value="S-adenosyl-L-methionine-dependent methyltransferases"/>
    <property type="match status" value="1"/>
</dbReference>
<dbReference type="Pfam" id="PF05050">
    <property type="entry name" value="Methyltransf_21"/>
    <property type="match status" value="1"/>
</dbReference>
<dbReference type="GO" id="GO:0032259">
    <property type="term" value="P:methylation"/>
    <property type="evidence" value="ECO:0007669"/>
    <property type="project" value="UniProtKB-KW"/>
</dbReference>
<dbReference type="NCBIfam" id="TIGR01444">
    <property type="entry name" value="fkbM_fam"/>
    <property type="match status" value="1"/>
</dbReference>
<keyword evidence="3" id="KW-1185">Reference proteome</keyword>
<keyword evidence="2" id="KW-0489">Methyltransferase</keyword>
<dbReference type="Gene3D" id="3.40.50.150">
    <property type="entry name" value="Vaccinia Virus protein VP39"/>
    <property type="match status" value="1"/>
</dbReference>
<keyword evidence="2" id="KW-0808">Transferase</keyword>
<reference evidence="3" key="1">
    <citation type="journal article" date="2019" name="Int. J. Syst. Evol. Microbiol.">
        <title>The Global Catalogue of Microorganisms (GCM) 10K type strain sequencing project: providing services to taxonomists for standard genome sequencing and annotation.</title>
        <authorList>
            <consortium name="The Broad Institute Genomics Platform"/>
            <consortium name="The Broad Institute Genome Sequencing Center for Infectious Disease"/>
            <person name="Wu L."/>
            <person name="Ma J."/>
        </authorList>
    </citation>
    <scope>NUCLEOTIDE SEQUENCE [LARGE SCALE GENOMIC DNA]</scope>
    <source>
        <strain evidence="3">CCUG 55608</strain>
    </source>
</reference>
<organism evidence="2 3">
    <name type="scientific">Larkinella insperata</name>
    <dbReference type="NCBI Taxonomy" id="332158"/>
    <lineage>
        <taxon>Bacteria</taxon>
        <taxon>Pseudomonadati</taxon>
        <taxon>Bacteroidota</taxon>
        <taxon>Cytophagia</taxon>
        <taxon>Cytophagales</taxon>
        <taxon>Spirosomataceae</taxon>
        <taxon>Larkinella</taxon>
    </lineage>
</organism>